<evidence type="ECO:0000256" key="2">
    <source>
        <dbReference type="ARBA" id="ARBA00022491"/>
    </source>
</evidence>
<evidence type="ECO:0000313" key="9">
    <source>
        <dbReference type="EMBL" id="MBC5996164.1"/>
    </source>
</evidence>
<keyword evidence="3" id="KW-0805">Transcription regulation</keyword>
<name>A0ABR7JMM3_9FIRM</name>
<keyword evidence="4" id="KW-0238">DNA-binding</keyword>
<evidence type="ECO:0000259" key="8">
    <source>
        <dbReference type="PROSITE" id="PS51000"/>
    </source>
</evidence>
<keyword evidence="10" id="KW-1185">Reference proteome</keyword>
<dbReference type="InterPro" id="IPR001845">
    <property type="entry name" value="HTH_ArsR_DNA-bd_dom"/>
</dbReference>
<dbReference type="SMART" id="SM01134">
    <property type="entry name" value="DeoRC"/>
    <property type="match status" value="1"/>
</dbReference>
<keyword evidence="5" id="KW-0804">Transcription</keyword>
<dbReference type="InterPro" id="IPR050313">
    <property type="entry name" value="Carb_Metab_HTH_regulators"/>
</dbReference>
<reference evidence="9 10" key="1">
    <citation type="submission" date="2020-08" db="EMBL/GenBank/DDBJ databases">
        <authorList>
            <person name="Liu C."/>
            <person name="Sun Q."/>
        </authorList>
    </citation>
    <scope>NUCLEOTIDE SEQUENCE [LARGE SCALE GENOMIC DNA]</scope>
    <source>
        <strain evidence="9 10">NSJ-18</strain>
    </source>
</reference>
<dbReference type="PROSITE" id="PS00894">
    <property type="entry name" value="HTH_DEOR_1"/>
    <property type="match status" value="1"/>
</dbReference>
<dbReference type="SUPFAM" id="SSF100950">
    <property type="entry name" value="NagB/RpiA/CoA transferase-like"/>
    <property type="match status" value="1"/>
</dbReference>
<evidence type="ECO:0000256" key="4">
    <source>
        <dbReference type="ARBA" id="ARBA00023125"/>
    </source>
</evidence>
<evidence type="ECO:0000256" key="3">
    <source>
        <dbReference type="ARBA" id="ARBA00023015"/>
    </source>
</evidence>
<feature type="domain" description="HTH arsR-type" evidence="7">
    <location>
        <begin position="1"/>
        <end position="82"/>
    </location>
</feature>
<evidence type="ECO:0000256" key="6">
    <source>
        <dbReference type="ARBA" id="ARBA00024937"/>
    </source>
</evidence>
<sequence length="251" mass="28775">MLKEERYSIILNLLHEKEIVKVSDITSVINVTEMTVRRDLQDLDNRGLLKRIRGGAQLCNVVIEEELSHIEKQNINIEYKKNIAKKIAEKISDGDSIFLGPGTTIELVYEYITANYLKIVTNSIHVFNKFKDDHRYELILVGGSYRSRTGAFVGSIANDILYKMNIKKAFIGVNGIYNSAISTSNEDEGMIQATILNNSLEKYIVADSSKLNKRDFYQFYNLENVTAIITDENISKENINKYSKYTDIYFK</sequence>
<protein>
    <recommendedName>
        <fullName evidence="1">Lactose phosphotransferase system repressor</fullName>
    </recommendedName>
</protein>
<dbReference type="InterPro" id="IPR001034">
    <property type="entry name" value="DeoR_HTH"/>
</dbReference>
<dbReference type="SUPFAM" id="SSF46785">
    <property type="entry name" value="Winged helix' DNA-binding domain"/>
    <property type="match status" value="1"/>
</dbReference>
<dbReference type="InterPro" id="IPR014036">
    <property type="entry name" value="DeoR-like_C"/>
</dbReference>
<proteinExistence type="predicted"/>
<gene>
    <name evidence="9" type="ORF">H8923_05265</name>
</gene>
<evidence type="ECO:0000313" key="10">
    <source>
        <dbReference type="Proteomes" id="UP000609849"/>
    </source>
</evidence>
<keyword evidence="2" id="KW-0678">Repressor</keyword>
<dbReference type="PANTHER" id="PTHR30363">
    <property type="entry name" value="HTH-TYPE TRANSCRIPTIONAL REGULATOR SRLR-RELATED"/>
    <property type="match status" value="1"/>
</dbReference>
<dbReference type="RefSeq" id="WP_153924284.1">
    <property type="nucleotide sequence ID" value="NZ_JACRWE010000002.1"/>
</dbReference>
<organism evidence="9 10">
    <name type="scientific">Romboutsia faecis</name>
    <dbReference type="NCBI Taxonomy" id="2764597"/>
    <lineage>
        <taxon>Bacteria</taxon>
        <taxon>Bacillati</taxon>
        <taxon>Bacillota</taxon>
        <taxon>Clostridia</taxon>
        <taxon>Peptostreptococcales</taxon>
        <taxon>Peptostreptococcaceae</taxon>
        <taxon>Romboutsia</taxon>
    </lineage>
</organism>
<dbReference type="InterPro" id="IPR037171">
    <property type="entry name" value="NagB/RpiA_transferase-like"/>
</dbReference>
<accession>A0ABR7JMM3</accession>
<evidence type="ECO:0000259" key="7">
    <source>
        <dbReference type="PROSITE" id="PS50987"/>
    </source>
</evidence>
<dbReference type="SMART" id="SM00420">
    <property type="entry name" value="HTH_DEOR"/>
    <property type="match status" value="1"/>
</dbReference>
<evidence type="ECO:0000256" key="5">
    <source>
        <dbReference type="ARBA" id="ARBA00023163"/>
    </source>
</evidence>
<dbReference type="EMBL" id="JACRWE010000002">
    <property type="protein sequence ID" value="MBC5996164.1"/>
    <property type="molecule type" value="Genomic_DNA"/>
</dbReference>
<dbReference type="Pfam" id="PF08220">
    <property type="entry name" value="HTH_DeoR"/>
    <property type="match status" value="1"/>
</dbReference>
<dbReference type="Proteomes" id="UP000609849">
    <property type="component" value="Unassembled WGS sequence"/>
</dbReference>
<dbReference type="Gene3D" id="3.40.50.1360">
    <property type="match status" value="1"/>
</dbReference>
<dbReference type="PROSITE" id="PS51000">
    <property type="entry name" value="HTH_DEOR_2"/>
    <property type="match status" value="1"/>
</dbReference>
<dbReference type="Pfam" id="PF00455">
    <property type="entry name" value="DeoRC"/>
    <property type="match status" value="1"/>
</dbReference>
<dbReference type="InterPro" id="IPR018356">
    <property type="entry name" value="Tscrpt_reg_HTH_DeoR_CS"/>
</dbReference>
<dbReference type="PANTHER" id="PTHR30363:SF4">
    <property type="entry name" value="GLYCEROL-3-PHOSPHATE REGULON REPRESSOR"/>
    <property type="match status" value="1"/>
</dbReference>
<dbReference type="PRINTS" id="PR00037">
    <property type="entry name" value="HTHLACR"/>
</dbReference>
<dbReference type="InterPro" id="IPR036390">
    <property type="entry name" value="WH_DNA-bd_sf"/>
</dbReference>
<evidence type="ECO:0000256" key="1">
    <source>
        <dbReference type="ARBA" id="ARBA00021390"/>
    </source>
</evidence>
<feature type="domain" description="HTH deoR-type" evidence="8">
    <location>
        <begin position="3"/>
        <end position="58"/>
    </location>
</feature>
<dbReference type="PROSITE" id="PS50987">
    <property type="entry name" value="HTH_ARSR_2"/>
    <property type="match status" value="1"/>
</dbReference>
<comment type="function">
    <text evidence="6">Repressor of the lactose catabolism operon. Galactose-6-phosphate is the inducer.</text>
</comment>
<comment type="caution">
    <text evidence="9">The sequence shown here is derived from an EMBL/GenBank/DDBJ whole genome shotgun (WGS) entry which is preliminary data.</text>
</comment>